<accession>A0A928DQC2</accession>
<organism evidence="4 5">
    <name type="scientific">Candidatus Avelusimicrobium gallicola</name>
    <dbReference type="NCBI Taxonomy" id="2562704"/>
    <lineage>
        <taxon>Bacteria</taxon>
        <taxon>Pseudomonadati</taxon>
        <taxon>Elusimicrobiota</taxon>
        <taxon>Elusimicrobia</taxon>
        <taxon>Elusimicrobiales</taxon>
        <taxon>Elusimicrobiaceae</taxon>
        <taxon>Candidatus Avelusimicrobium</taxon>
    </lineage>
</organism>
<evidence type="ECO:0000313" key="5">
    <source>
        <dbReference type="Proteomes" id="UP000725649"/>
    </source>
</evidence>
<evidence type="ECO:0000313" key="4">
    <source>
        <dbReference type="EMBL" id="MBE6421516.1"/>
    </source>
</evidence>
<dbReference type="EMBL" id="SUVG01000005">
    <property type="protein sequence ID" value="MBE6421516.1"/>
    <property type="molecule type" value="Genomic_DNA"/>
</dbReference>
<protein>
    <submittedName>
        <fullName evidence="4">Long-chain fatty acid--CoA ligase</fullName>
    </submittedName>
</protein>
<feature type="transmembrane region" description="Helical" evidence="1">
    <location>
        <begin position="215"/>
        <end position="238"/>
    </location>
</feature>
<keyword evidence="4" id="KW-0436">Ligase</keyword>
<dbReference type="Proteomes" id="UP000725649">
    <property type="component" value="Unassembled WGS sequence"/>
</dbReference>
<dbReference type="Pfam" id="PF13193">
    <property type="entry name" value="AMP-binding_C"/>
    <property type="match status" value="1"/>
</dbReference>
<dbReference type="PANTHER" id="PTHR24096">
    <property type="entry name" value="LONG-CHAIN-FATTY-ACID--COA LIGASE"/>
    <property type="match status" value="1"/>
</dbReference>
<sequence>MIRRKDLYTALSDSAFRFPDKIALVEAGTGKKVSYHELLMKVDRAADMYFEHGIRKGDRVAIAHRNAIDTVVANFGLYKLGAVSIPINFMVTKQEELQYILNNAGAKAVVTQAEFLRHYVKALPNTPEVKYIFTTDEISSSAADCPVVQKFWDEIEKSTFHEETASAQAELDDLAFILYTSGTTGLPKGAMLTHGNLASNVISCAQIFKITDDDVFLCLLPMFHSFAWTACVVIPMYLNLKVVIVANVMPASKWLGAMGTEKVTLILAVPQIYSVLSKEAKGLKRLYLRYWPFKNVRFAVSGAAPLTQDIKDRFEEKIGVPILEGYGLTETSPVVSVNTEELQKIKSVGPAIPGVNLIVLDDNGNEVGRNQEGELCVKGPNVFRGYWGNETASRDAFTESGWFKTGDIVEIDDDGFIFIKDRKKDMIIIKGLKVFSAQVEAVICEHPAIEECAIIGVPDGRGGEFIKLYAVKREGVEYSDAEFRKFLKTHLDNYKRPRDFEFLEALPKNALRKVLKRELRKDAVAKLAARGGAEGDDSVA</sequence>
<evidence type="ECO:0000259" key="2">
    <source>
        <dbReference type="Pfam" id="PF00501"/>
    </source>
</evidence>
<name>A0A928DQC2_9BACT</name>
<dbReference type="Gene3D" id="3.30.300.30">
    <property type="match status" value="1"/>
</dbReference>
<dbReference type="InterPro" id="IPR045851">
    <property type="entry name" value="AMP-bd_C_sf"/>
</dbReference>
<reference evidence="4" key="1">
    <citation type="submission" date="2019-04" db="EMBL/GenBank/DDBJ databases">
        <title>Evolution of Biomass-Degrading Anaerobic Consortia Revealed by Metagenomics.</title>
        <authorList>
            <person name="Peng X."/>
        </authorList>
    </citation>
    <scope>NUCLEOTIDE SEQUENCE</scope>
    <source>
        <strain evidence="4">SIG66</strain>
    </source>
</reference>
<dbReference type="InterPro" id="IPR000873">
    <property type="entry name" value="AMP-dep_synth/lig_dom"/>
</dbReference>
<dbReference type="SUPFAM" id="SSF56801">
    <property type="entry name" value="Acetyl-CoA synthetase-like"/>
    <property type="match status" value="1"/>
</dbReference>
<feature type="domain" description="AMP-dependent synthetase/ligase" evidence="2">
    <location>
        <begin position="13"/>
        <end position="387"/>
    </location>
</feature>
<dbReference type="Gene3D" id="3.40.50.12780">
    <property type="entry name" value="N-terminal domain of ligase-like"/>
    <property type="match status" value="1"/>
</dbReference>
<dbReference type="InterPro" id="IPR020459">
    <property type="entry name" value="AMP-binding"/>
</dbReference>
<comment type="caution">
    <text evidence="4">The sequence shown here is derived from an EMBL/GenBank/DDBJ whole genome shotgun (WGS) entry which is preliminary data.</text>
</comment>
<dbReference type="PRINTS" id="PR00154">
    <property type="entry name" value="AMPBINDING"/>
</dbReference>
<evidence type="ECO:0000256" key="1">
    <source>
        <dbReference type="SAM" id="Phobius"/>
    </source>
</evidence>
<dbReference type="GO" id="GO:0016405">
    <property type="term" value="F:CoA-ligase activity"/>
    <property type="evidence" value="ECO:0007669"/>
    <property type="project" value="TreeGrafter"/>
</dbReference>
<dbReference type="PROSITE" id="PS00455">
    <property type="entry name" value="AMP_BINDING"/>
    <property type="match status" value="1"/>
</dbReference>
<dbReference type="AlphaFoldDB" id="A0A928DQC2"/>
<keyword evidence="1" id="KW-1133">Transmembrane helix</keyword>
<dbReference type="InterPro" id="IPR042099">
    <property type="entry name" value="ANL_N_sf"/>
</dbReference>
<feature type="domain" description="AMP-binding enzyme C-terminal" evidence="3">
    <location>
        <begin position="438"/>
        <end position="512"/>
    </location>
</feature>
<proteinExistence type="predicted"/>
<dbReference type="Pfam" id="PF00501">
    <property type="entry name" value="AMP-binding"/>
    <property type="match status" value="1"/>
</dbReference>
<keyword evidence="1" id="KW-0812">Transmembrane</keyword>
<evidence type="ECO:0000259" key="3">
    <source>
        <dbReference type="Pfam" id="PF13193"/>
    </source>
</evidence>
<dbReference type="InterPro" id="IPR020845">
    <property type="entry name" value="AMP-binding_CS"/>
</dbReference>
<dbReference type="InterPro" id="IPR025110">
    <property type="entry name" value="AMP-bd_C"/>
</dbReference>
<keyword evidence="1" id="KW-0472">Membrane</keyword>
<gene>
    <name evidence="4" type="ORF">E7027_05245</name>
</gene>